<dbReference type="Gene3D" id="2.10.50.30">
    <property type="entry name" value="GPCR, family 3, nine cysteines domain"/>
    <property type="match status" value="1"/>
</dbReference>
<evidence type="ECO:0000256" key="11">
    <source>
        <dbReference type="SAM" id="Phobius"/>
    </source>
</evidence>
<keyword evidence="4 12" id="KW-0732">Signal</keyword>
<dbReference type="Proteomes" id="UP000515163">
    <property type="component" value="Unplaced"/>
</dbReference>
<evidence type="ECO:0000256" key="8">
    <source>
        <dbReference type="ARBA" id="ARBA00023170"/>
    </source>
</evidence>
<dbReference type="KEGG" id="aten:116309077"/>
<evidence type="ECO:0000313" key="16">
    <source>
        <dbReference type="RefSeq" id="XP_031575482.1"/>
    </source>
</evidence>
<dbReference type="CDD" id="cd13953">
    <property type="entry name" value="7tm_classC_mGluR-like"/>
    <property type="match status" value="1"/>
</dbReference>
<feature type="signal peptide" evidence="12">
    <location>
        <begin position="1"/>
        <end position="30"/>
    </location>
</feature>
<evidence type="ECO:0000256" key="9">
    <source>
        <dbReference type="ARBA" id="ARBA00023180"/>
    </source>
</evidence>
<evidence type="ECO:0000256" key="2">
    <source>
        <dbReference type="ARBA" id="ARBA00022475"/>
    </source>
</evidence>
<proteinExistence type="predicted"/>
<keyword evidence="10" id="KW-0807">Transducer</keyword>
<protein>
    <submittedName>
        <fullName evidence="15 16">Extracellular calcium-sensing receptor-like isoform X1</fullName>
    </submittedName>
</protein>
<feature type="transmembrane region" description="Helical" evidence="11">
    <location>
        <begin position="771"/>
        <end position="792"/>
    </location>
</feature>
<dbReference type="InterPro" id="IPR001828">
    <property type="entry name" value="ANF_lig-bd_rcpt"/>
</dbReference>
<name>A0A6P8J6R1_ACTTE</name>
<sequence length="898" mass="100718">MENHRDKATMFIGLVMVLLALFTFCSPIIAAEDTSFRLFKKGRVILGGLARLHHKNATHACGIFYPPGLGRAEAMVYAIDKINKDDSILPNVTLGYDIRDFCQDPVIATGHGYEFAIASTMNCQLVHCYSDYHCYCHVNGSSVHNEHLGKNYSTTYPVAAIVGALTSRAAIPLANFLQSVQIPLIDSAATSEELSSSMYGSFFRTIPPDVNQAKAIADIIEHFGWRYAGIIAVDDSYGRHGAAALERESINRTTFCTHLVGYIPLSNYMEKLKLIVSFFKERQTVRVIVLWSHSFQGIDLLKEAAKQGLKNRVWIFSEALSMVKPEFFPLDSGLSSTGVHFGVQLPLITSNGYHDYIKDKLSQNKTNKTMHYWWREFWMTAASEKCPDTKNDVCNIKKEPGELITMVQDDFVPYIIDAVHTAAHALHHMFECLHPNGSKIADDKQCPIVSSTVDTNDVIRYLHEVRFKGITGTIEFGQNGDPYEALYDIVYFNITKPNGIEKVFKKHIGQWDKKGSGLTLNDDLISWKSDDSGVNVPSSTCNEECDPGQWKVFTTVCCWKCLPCVDGSVSKTHGAHNCTACTKTQMSNLERTECQDLHIGNVKWSDVSAIILIVISVFGIILDIFALVVFIRFRFTPIVKASNKVYSFVLLLGIALCFGMTILYIVRPSSELCSVLKPLRYIVYTLCCSALFLKTMQIVHAFNVSRLKDWIWVVICSTKRQVILLSLIIALEVLLGIVWIILDPPYVHVNIIPKSHVFHRCLPFKGVIGQIFEHLMLIYLISMAGLCTYYAYQARNLPANFSEAKYISFSLYIFLLSWVTYYPIDYSLEGWYVGILSGATILLSSYGLLGCIFVPKLNIIIRHPEKNTVEFVRAEMRQSTANRSVNNISSIGSGGSPV</sequence>
<dbReference type="PRINTS" id="PR00248">
    <property type="entry name" value="GPCRMGR"/>
</dbReference>
<evidence type="ECO:0000256" key="3">
    <source>
        <dbReference type="ARBA" id="ARBA00022692"/>
    </source>
</evidence>
<feature type="transmembrane region" description="Helical" evidence="11">
    <location>
        <begin position="804"/>
        <end position="824"/>
    </location>
</feature>
<feature type="chain" id="PRO_5044653286" evidence="12">
    <location>
        <begin position="31"/>
        <end position="898"/>
    </location>
</feature>
<evidence type="ECO:0000313" key="18">
    <source>
        <dbReference type="RefSeq" id="XP_031575484.1"/>
    </source>
</evidence>
<dbReference type="RefSeq" id="XP_031575485.1">
    <property type="nucleotide sequence ID" value="XM_031719625.1"/>
</dbReference>
<evidence type="ECO:0000256" key="5">
    <source>
        <dbReference type="ARBA" id="ARBA00022989"/>
    </source>
</evidence>
<dbReference type="RefSeq" id="XP_031575481.1">
    <property type="nucleotide sequence ID" value="XM_031719621.1"/>
</dbReference>
<dbReference type="InterPro" id="IPR000337">
    <property type="entry name" value="GPCR_3"/>
</dbReference>
<keyword evidence="5 11" id="KW-1133">Transmembrane helix</keyword>
<feature type="transmembrane region" description="Helical" evidence="11">
    <location>
        <begin position="722"/>
        <end position="742"/>
    </location>
</feature>
<keyword evidence="6" id="KW-0297">G-protein coupled receptor</keyword>
<dbReference type="InterPro" id="IPR011500">
    <property type="entry name" value="GPCR_3_9-Cys_dom"/>
</dbReference>
<keyword evidence="8" id="KW-0675">Receptor</keyword>
<feature type="transmembrane region" description="Helical" evidence="11">
    <location>
        <begin position="830"/>
        <end position="854"/>
    </location>
</feature>
<dbReference type="RefSeq" id="XP_031575483.1">
    <property type="nucleotide sequence ID" value="XM_031719623.1"/>
</dbReference>
<evidence type="ECO:0000313" key="17">
    <source>
        <dbReference type="RefSeq" id="XP_031575483.1"/>
    </source>
</evidence>
<evidence type="ECO:0000313" key="15">
    <source>
        <dbReference type="RefSeq" id="XP_031575481.1"/>
    </source>
</evidence>
<dbReference type="InterPro" id="IPR017978">
    <property type="entry name" value="GPCR_3_C"/>
</dbReference>
<dbReference type="GO" id="GO:0005886">
    <property type="term" value="C:plasma membrane"/>
    <property type="evidence" value="ECO:0007669"/>
    <property type="project" value="UniProtKB-SubCell"/>
</dbReference>
<dbReference type="InterPro" id="IPR038550">
    <property type="entry name" value="GPCR_3_9-Cys_sf"/>
</dbReference>
<dbReference type="PROSITE" id="PS50259">
    <property type="entry name" value="G_PROTEIN_RECEP_F3_4"/>
    <property type="match status" value="1"/>
</dbReference>
<dbReference type="RefSeq" id="XP_031575482.1">
    <property type="nucleotide sequence ID" value="XM_031719622.1"/>
</dbReference>
<keyword evidence="14" id="KW-1185">Reference proteome</keyword>
<dbReference type="Pfam" id="PF00003">
    <property type="entry name" value="7tm_3"/>
    <property type="match status" value="1"/>
</dbReference>
<dbReference type="InterPro" id="IPR050726">
    <property type="entry name" value="mGluR"/>
</dbReference>
<evidence type="ECO:0000259" key="13">
    <source>
        <dbReference type="PROSITE" id="PS50259"/>
    </source>
</evidence>
<dbReference type="Pfam" id="PF01094">
    <property type="entry name" value="ANF_receptor"/>
    <property type="match status" value="1"/>
</dbReference>
<dbReference type="InterPro" id="IPR028082">
    <property type="entry name" value="Peripla_BP_I"/>
</dbReference>
<feature type="domain" description="G-protein coupled receptors family 3 profile" evidence="13">
    <location>
        <begin position="608"/>
        <end position="876"/>
    </location>
</feature>
<dbReference type="OrthoDB" id="5984008at2759"/>
<dbReference type="GeneID" id="116309077"/>
<keyword evidence="9" id="KW-0325">Glycoprotein</keyword>
<dbReference type="AlphaFoldDB" id="A0A6P8J6R1"/>
<evidence type="ECO:0000256" key="12">
    <source>
        <dbReference type="SAM" id="SignalP"/>
    </source>
</evidence>
<evidence type="ECO:0000313" key="19">
    <source>
        <dbReference type="RefSeq" id="XP_031575485.1"/>
    </source>
</evidence>
<dbReference type="PANTHER" id="PTHR24060">
    <property type="entry name" value="METABOTROPIC GLUTAMATE RECEPTOR"/>
    <property type="match status" value="1"/>
</dbReference>
<dbReference type="Pfam" id="PF07562">
    <property type="entry name" value="NCD3G"/>
    <property type="match status" value="1"/>
</dbReference>
<feature type="transmembrane region" description="Helical" evidence="11">
    <location>
        <begin position="681"/>
        <end position="702"/>
    </location>
</feature>
<evidence type="ECO:0000256" key="10">
    <source>
        <dbReference type="ARBA" id="ARBA00023224"/>
    </source>
</evidence>
<dbReference type="RefSeq" id="XP_031575484.1">
    <property type="nucleotide sequence ID" value="XM_031719624.1"/>
</dbReference>
<accession>A0A6P8J6R1</accession>
<evidence type="ECO:0000256" key="6">
    <source>
        <dbReference type="ARBA" id="ARBA00023040"/>
    </source>
</evidence>
<keyword evidence="3 11" id="KW-0812">Transmembrane</keyword>
<dbReference type="FunFam" id="2.10.50.30:FF:000004">
    <property type="entry name" value="Taste receptor type 1 member 3-like protein"/>
    <property type="match status" value="1"/>
</dbReference>
<evidence type="ECO:0000256" key="4">
    <source>
        <dbReference type="ARBA" id="ARBA00022729"/>
    </source>
</evidence>
<gene>
    <name evidence="15 16 17 18 19" type="primary">LOC116309077</name>
</gene>
<evidence type="ECO:0000256" key="1">
    <source>
        <dbReference type="ARBA" id="ARBA00004651"/>
    </source>
</evidence>
<dbReference type="GO" id="GO:0004930">
    <property type="term" value="F:G protein-coupled receptor activity"/>
    <property type="evidence" value="ECO:0007669"/>
    <property type="project" value="UniProtKB-KW"/>
</dbReference>
<evidence type="ECO:0000313" key="14">
    <source>
        <dbReference type="Proteomes" id="UP000515163"/>
    </source>
</evidence>
<keyword evidence="7 11" id="KW-0472">Membrane</keyword>
<keyword evidence="2" id="KW-1003">Cell membrane</keyword>
<feature type="transmembrane region" description="Helical" evidence="11">
    <location>
        <begin position="645"/>
        <end position="666"/>
    </location>
</feature>
<dbReference type="SUPFAM" id="SSF53822">
    <property type="entry name" value="Periplasmic binding protein-like I"/>
    <property type="match status" value="1"/>
</dbReference>
<comment type="subcellular location">
    <subcellularLocation>
        <location evidence="1">Cell membrane</location>
        <topology evidence="1">Multi-pass membrane protein</topology>
    </subcellularLocation>
</comment>
<dbReference type="Gene3D" id="3.40.50.2300">
    <property type="match status" value="2"/>
</dbReference>
<evidence type="ECO:0000256" key="7">
    <source>
        <dbReference type="ARBA" id="ARBA00023136"/>
    </source>
</evidence>
<feature type="transmembrane region" description="Helical" evidence="11">
    <location>
        <begin position="609"/>
        <end position="633"/>
    </location>
</feature>
<reference evidence="15 16" key="1">
    <citation type="submission" date="2025-04" db="UniProtKB">
        <authorList>
            <consortium name="RefSeq"/>
        </authorList>
    </citation>
    <scope>IDENTIFICATION</scope>
    <source>
        <tissue evidence="15 16">Tentacle</tissue>
    </source>
</reference>
<organism evidence="14 18">
    <name type="scientific">Actinia tenebrosa</name>
    <name type="common">Australian red waratah sea anemone</name>
    <dbReference type="NCBI Taxonomy" id="6105"/>
    <lineage>
        <taxon>Eukaryota</taxon>
        <taxon>Metazoa</taxon>
        <taxon>Cnidaria</taxon>
        <taxon>Anthozoa</taxon>
        <taxon>Hexacorallia</taxon>
        <taxon>Actiniaria</taxon>
        <taxon>Actiniidae</taxon>
        <taxon>Actinia</taxon>
    </lineage>
</organism>